<protein>
    <submittedName>
        <fullName evidence="2">Variant-specific surface protein</fullName>
    </submittedName>
</protein>
<dbReference type="AlphaFoldDB" id="A0A1I8HHE9"/>
<dbReference type="Proteomes" id="UP000095280">
    <property type="component" value="Unplaced"/>
</dbReference>
<evidence type="ECO:0000313" key="1">
    <source>
        <dbReference type="Proteomes" id="UP000095280"/>
    </source>
</evidence>
<sequence>MNKSSYICLGLLVLASMIGAGQAIKCLVYSYSGITGGTPLALECGSSYSTCFKYSVTTTTAASSITFAESYTGTQYVGGCGTCSSLLPSSYGCSACASDQCNSAFGAVRAAVPLTLALPLLIAAMLRSF</sequence>
<dbReference type="WBParaSite" id="maker-uti_cns_0006183-snap-gene-0.4-mRNA-1">
    <property type="protein sequence ID" value="maker-uti_cns_0006183-snap-gene-0.4-mRNA-1"/>
    <property type="gene ID" value="maker-uti_cns_0006183-snap-gene-0.4"/>
</dbReference>
<proteinExistence type="predicted"/>
<evidence type="ECO:0000313" key="2">
    <source>
        <dbReference type="WBParaSite" id="maker-uti_cns_0006183-snap-gene-0.4-mRNA-1"/>
    </source>
</evidence>
<keyword evidence="1" id="KW-1185">Reference proteome</keyword>
<organism evidence="1 2">
    <name type="scientific">Macrostomum lignano</name>
    <dbReference type="NCBI Taxonomy" id="282301"/>
    <lineage>
        <taxon>Eukaryota</taxon>
        <taxon>Metazoa</taxon>
        <taxon>Spiralia</taxon>
        <taxon>Lophotrochozoa</taxon>
        <taxon>Platyhelminthes</taxon>
        <taxon>Rhabditophora</taxon>
        <taxon>Macrostomorpha</taxon>
        <taxon>Macrostomida</taxon>
        <taxon>Macrostomidae</taxon>
        <taxon>Macrostomum</taxon>
    </lineage>
</organism>
<reference evidence="2" key="1">
    <citation type="submission" date="2016-11" db="UniProtKB">
        <authorList>
            <consortium name="WormBaseParasite"/>
        </authorList>
    </citation>
    <scope>IDENTIFICATION</scope>
</reference>
<accession>A0A1I8HHE9</accession>
<name>A0A1I8HHE9_9PLAT</name>